<evidence type="ECO:0000313" key="2">
    <source>
        <dbReference type="EMBL" id="KNE58182.1"/>
    </source>
</evidence>
<dbReference type="EMBL" id="GG745332">
    <property type="protein sequence ID" value="KNE58182.1"/>
    <property type="molecule type" value="Genomic_DNA"/>
</dbReference>
<organism evidence="2 3">
    <name type="scientific">Allomyces macrogynus (strain ATCC 38327)</name>
    <name type="common">Allomyces javanicus var. macrogynus</name>
    <dbReference type="NCBI Taxonomy" id="578462"/>
    <lineage>
        <taxon>Eukaryota</taxon>
        <taxon>Fungi</taxon>
        <taxon>Fungi incertae sedis</taxon>
        <taxon>Blastocladiomycota</taxon>
        <taxon>Blastocladiomycetes</taxon>
        <taxon>Blastocladiales</taxon>
        <taxon>Blastocladiaceae</taxon>
        <taxon>Allomyces</taxon>
    </lineage>
</organism>
<feature type="coiled-coil region" evidence="1">
    <location>
        <begin position="9"/>
        <end position="36"/>
    </location>
</feature>
<evidence type="ECO:0000313" key="3">
    <source>
        <dbReference type="Proteomes" id="UP000054350"/>
    </source>
</evidence>
<dbReference type="InterPro" id="IPR030465">
    <property type="entry name" value="CEP131"/>
</dbReference>
<dbReference type="OrthoDB" id="197735at2759"/>
<feature type="coiled-coil region" evidence="1">
    <location>
        <begin position="294"/>
        <end position="478"/>
    </location>
</feature>
<dbReference type="GO" id="GO:0005929">
    <property type="term" value="C:cilium"/>
    <property type="evidence" value="ECO:0007669"/>
    <property type="project" value="GOC"/>
</dbReference>
<protein>
    <recommendedName>
        <fullName evidence="4">5-azacytidine-induced protein 1</fullName>
    </recommendedName>
</protein>
<accession>A0A0L0S6P2</accession>
<dbReference type="eggNOG" id="ENOG502QT0Q">
    <property type="taxonomic scope" value="Eukaryota"/>
</dbReference>
<feature type="coiled-coil region" evidence="1">
    <location>
        <begin position="94"/>
        <end position="214"/>
    </location>
</feature>
<dbReference type="OMA" id="KYEQWQI"/>
<name>A0A0L0S6P2_ALLM3</name>
<dbReference type="Proteomes" id="UP000054350">
    <property type="component" value="Unassembled WGS sequence"/>
</dbReference>
<evidence type="ECO:0000256" key="1">
    <source>
        <dbReference type="SAM" id="Coils"/>
    </source>
</evidence>
<dbReference type="AlphaFoldDB" id="A0A0L0S6P2"/>
<keyword evidence="1" id="KW-0175">Coiled coil</keyword>
<dbReference type="STRING" id="578462.A0A0L0S6P2"/>
<dbReference type="VEuPathDB" id="FungiDB:AMAG_04995"/>
<gene>
    <name evidence="2" type="ORF">AMAG_04995</name>
</gene>
<sequence>MAARQLALVDRAVKDKEAVTQQAAQLAERVAKMETQFQEKLAAAHAHHARELKSAKSVWEAAEKVRREKWMVEKAAKIKDQTVKSLEPELHRVLAQHKAQIALAEDRYREQLNKEKAMMLAQHEVQMQALRDKLVADRQAACEEEREFARARYAKQLEREEIEFQQAKRKLAAEYAEARDQQAAAFRAERADLEAGFRKQVDELRAQVEQEKDARTYALDEARRRHAHELSVATEQARIERDAWIAQHVAKTEAEIKARERALKDALVRERDAEIEKIIVRLESESGSSASEAAQRHRADVEQLRAQHADEVRQLQDQWHVAMDKIAALGRQVEAAEQAKTDLDRERRGLKNILETKDRTMDEMRRELDRLRAGEAAVRRQVEESVQDEIKHRDTLVTSLRNELDRLKRQLEDQRRAMDDQLANAERDKAATLAMLEERVKQTVSIKDEAMADLRHQLQDLQIRNQQLDLLLERQRKELLM</sequence>
<keyword evidence="3" id="KW-1185">Reference proteome</keyword>
<dbReference type="GO" id="GO:0035735">
    <property type="term" value="P:intraciliary transport involved in cilium assembly"/>
    <property type="evidence" value="ECO:0007669"/>
    <property type="project" value="InterPro"/>
</dbReference>
<proteinExistence type="predicted"/>
<reference evidence="3" key="2">
    <citation type="submission" date="2009-11" db="EMBL/GenBank/DDBJ databases">
        <title>The Genome Sequence of Allomyces macrogynus strain ATCC 38327.</title>
        <authorList>
            <consortium name="The Broad Institute Genome Sequencing Platform"/>
            <person name="Russ C."/>
            <person name="Cuomo C."/>
            <person name="Shea T."/>
            <person name="Young S.K."/>
            <person name="Zeng Q."/>
            <person name="Koehrsen M."/>
            <person name="Haas B."/>
            <person name="Borodovsky M."/>
            <person name="Guigo R."/>
            <person name="Alvarado L."/>
            <person name="Berlin A."/>
            <person name="Borenstein D."/>
            <person name="Chen Z."/>
            <person name="Engels R."/>
            <person name="Freedman E."/>
            <person name="Gellesch M."/>
            <person name="Goldberg J."/>
            <person name="Griggs A."/>
            <person name="Gujja S."/>
            <person name="Heiman D."/>
            <person name="Hepburn T."/>
            <person name="Howarth C."/>
            <person name="Jen D."/>
            <person name="Larson L."/>
            <person name="Lewis B."/>
            <person name="Mehta T."/>
            <person name="Park D."/>
            <person name="Pearson M."/>
            <person name="Roberts A."/>
            <person name="Saif S."/>
            <person name="Shenoy N."/>
            <person name="Sisk P."/>
            <person name="Stolte C."/>
            <person name="Sykes S."/>
            <person name="Walk T."/>
            <person name="White J."/>
            <person name="Yandava C."/>
            <person name="Burger G."/>
            <person name="Gray M.W."/>
            <person name="Holland P.W.H."/>
            <person name="King N."/>
            <person name="Lang F.B.F."/>
            <person name="Roger A.J."/>
            <person name="Ruiz-Trillo I."/>
            <person name="Lander E."/>
            <person name="Nusbaum C."/>
        </authorList>
    </citation>
    <scope>NUCLEOTIDE SEQUENCE [LARGE SCALE GENOMIC DNA]</scope>
    <source>
        <strain evidence="3">ATCC 38327</strain>
    </source>
</reference>
<dbReference type="PANTHER" id="PTHR31540">
    <property type="entry name" value="CENTROSOMAL PROTEIN OF 131 KDA"/>
    <property type="match status" value="1"/>
</dbReference>
<evidence type="ECO:0008006" key="4">
    <source>
        <dbReference type="Google" id="ProtNLM"/>
    </source>
</evidence>
<reference evidence="2 3" key="1">
    <citation type="submission" date="2009-11" db="EMBL/GenBank/DDBJ databases">
        <title>Annotation of Allomyces macrogynus ATCC 38327.</title>
        <authorList>
            <consortium name="The Broad Institute Genome Sequencing Platform"/>
            <person name="Russ C."/>
            <person name="Cuomo C."/>
            <person name="Burger G."/>
            <person name="Gray M.W."/>
            <person name="Holland P.W.H."/>
            <person name="King N."/>
            <person name="Lang F.B.F."/>
            <person name="Roger A.J."/>
            <person name="Ruiz-Trillo I."/>
            <person name="Young S.K."/>
            <person name="Zeng Q."/>
            <person name="Gargeya S."/>
            <person name="Fitzgerald M."/>
            <person name="Haas B."/>
            <person name="Abouelleil A."/>
            <person name="Alvarado L."/>
            <person name="Arachchi H.M."/>
            <person name="Berlin A."/>
            <person name="Chapman S.B."/>
            <person name="Gearin G."/>
            <person name="Goldberg J."/>
            <person name="Griggs A."/>
            <person name="Gujja S."/>
            <person name="Hansen M."/>
            <person name="Heiman D."/>
            <person name="Howarth C."/>
            <person name="Larimer J."/>
            <person name="Lui A."/>
            <person name="MacDonald P.J.P."/>
            <person name="McCowen C."/>
            <person name="Montmayeur A."/>
            <person name="Murphy C."/>
            <person name="Neiman D."/>
            <person name="Pearson M."/>
            <person name="Priest M."/>
            <person name="Roberts A."/>
            <person name="Saif S."/>
            <person name="Shea T."/>
            <person name="Sisk P."/>
            <person name="Stolte C."/>
            <person name="Sykes S."/>
            <person name="Wortman J."/>
            <person name="Nusbaum C."/>
            <person name="Birren B."/>
        </authorList>
    </citation>
    <scope>NUCLEOTIDE SEQUENCE [LARGE SCALE GENOMIC DNA]</scope>
    <source>
        <strain evidence="2 3">ATCC 38327</strain>
    </source>
</reference>
<dbReference type="PANTHER" id="PTHR31540:SF1">
    <property type="entry name" value="CENTROSOMAL PROTEIN OF 131 KDA"/>
    <property type="match status" value="1"/>
</dbReference>